<keyword evidence="2" id="KW-1185">Reference proteome</keyword>
<accession>A0A4Z1DES3</accession>
<sequence length="177" mass="19141">MHDDQRILDLLRSLDRLPGPDHAEFPDGFDYGEAKARASALSERLSDEFGGPCSLDVTQDASYYFEVGVPAALTEAGVPLGVRLSNYGRLAAVTTPLPDSHADLADAVADGALSAADRHRVESALAELGCRTVPLRLLHLRYDGVTWLANEPPGASVLSYGPHAGEATWWTRFFEHL</sequence>
<dbReference type="Proteomes" id="UP000298513">
    <property type="component" value="Unassembled WGS sequence"/>
</dbReference>
<organism evidence="1 2">
    <name type="scientific">Streptomyces griseoluteus</name>
    <dbReference type="NCBI Taxonomy" id="29306"/>
    <lineage>
        <taxon>Bacteria</taxon>
        <taxon>Bacillati</taxon>
        <taxon>Actinomycetota</taxon>
        <taxon>Actinomycetes</taxon>
        <taxon>Kitasatosporales</taxon>
        <taxon>Streptomycetaceae</taxon>
        <taxon>Streptomyces</taxon>
    </lineage>
</organism>
<dbReference type="RefSeq" id="WP_135792689.1">
    <property type="nucleotide sequence ID" value="NZ_BNBQ01000008.1"/>
</dbReference>
<dbReference type="GeneID" id="91532860"/>
<dbReference type="AlphaFoldDB" id="A0A4Z1DES3"/>
<name>A0A4Z1DES3_STRGP</name>
<evidence type="ECO:0000313" key="1">
    <source>
        <dbReference type="EMBL" id="TGN80755.1"/>
    </source>
</evidence>
<evidence type="ECO:0000313" key="2">
    <source>
        <dbReference type="Proteomes" id="UP000298513"/>
    </source>
</evidence>
<gene>
    <name evidence="1" type="ORF">E5082_20425</name>
</gene>
<dbReference type="EMBL" id="SRRU01000007">
    <property type="protein sequence ID" value="TGN80755.1"/>
    <property type="molecule type" value="Genomic_DNA"/>
</dbReference>
<protein>
    <submittedName>
        <fullName evidence="1">Uncharacterized protein</fullName>
    </submittedName>
</protein>
<comment type="caution">
    <text evidence="1">The sequence shown here is derived from an EMBL/GenBank/DDBJ whole genome shotgun (WGS) entry which is preliminary data.</text>
</comment>
<reference evidence="1 2" key="1">
    <citation type="submission" date="2019-04" db="EMBL/GenBank/DDBJ databases">
        <title>Streptomyces sp. nov. Bv016 isolated from bark of Buahinia variegata.</title>
        <authorList>
            <person name="Kanchanasin P."/>
            <person name="Tanasupawat S."/>
            <person name="Yuki M."/>
            <person name="Kudo T."/>
        </authorList>
    </citation>
    <scope>NUCLEOTIDE SEQUENCE [LARGE SCALE GENOMIC DNA]</scope>
    <source>
        <strain evidence="1 2">JCM 4765</strain>
    </source>
</reference>
<proteinExistence type="predicted"/>